<keyword evidence="9" id="KW-0186">Copper</keyword>
<reference evidence="18" key="1">
    <citation type="submission" date="2023-07" db="EMBL/GenBank/DDBJ databases">
        <authorList>
            <person name="Stuckert A."/>
        </authorList>
    </citation>
    <scope>NUCLEOTIDE SEQUENCE</scope>
</reference>
<feature type="compositionally biased region" description="Polar residues" evidence="15">
    <location>
        <begin position="63"/>
        <end position="83"/>
    </location>
</feature>
<comment type="similarity">
    <text evidence="2">Belongs to the prion family.</text>
</comment>
<comment type="subcellular location">
    <subcellularLocation>
        <location evidence="1">Cell membrane</location>
        <topology evidence="1">Lipid-anchor</topology>
        <topology evidence="1">GPI-anchor</topology>
    </subcellularLocation>
</comment>
<accession>A0ABN9MSV6</accession>
<evidence type="ECO:0000256" key="15">
    <source>
        <dbReference type="SAM" id="MobiDB-lite"/>
    </source>
</evidence>
<evidence type="ECO:0000256" key="11">
    <source>
        <dbReference type="ARBA" id="ARBA00023136"/>
    </source>
</evidence>
<sequence length="279" mass="31278">MEPFTNGPTSIYSHLLLSLVFKRLIKMAKRFWIHLALISFFLIITVTAKKGGKSKGGGWSSGTNRNPSNPGNTGSNWNPSHTGNTGGNWNPHYPANPGSNWNTGGNWGNNYNPGGSNYNKQFKPPKSKTNMKMVAAGAAAGAVGGFMLGSAVSNMRYNFDNANDYRYYNSYQNQMPRQVYRPMYQENTHVPQERFVTDCYNMSMTEYVMKPNEGKNDSDIDQTEFRVKSSVIRQLCVTEYKRGNEYYSGYNGYPGSGMNLLCSPSLILFITLLVYFVVE</sequence>
<evidence type="ECO:0000256" key="2">
    <source>
        <dbReference type="ARBA" id="ARBA00009910"/>
    </source>
</evidence>
<dbReference type="EMBL" id="CAUEEQ010079442">
    <property type="protein sequence ID" value="CAJ0968603.1"/>
    <property type="molecule type" value="Genomic_DNA"/>
</dbReference>
<evidence type="ECO:0000313" key="18">
    <source>
        <dbReference type="EMBL" id="CAJ0968603.1"/>
    </source>
</evidence>
<keyword evidence="6" id="KW-0479">Metal-binding</keyword>
<evidence type="ECO:0000256" key="10">
    <source>
        <dbReference type="ARBA" id="ARBA00023087"/>
    </source>
</evidence>
<dbReference type="Pfam" id="PF00377">
    <property type="entry name" value="Prion"/>
    <property type="match status" value="1"/>
</dbReference>
<dbReference type="InterPro" id="IPR000817">
    <property type="entry name" value="Prion"/>
</dbReference>
<dbReference type="SUPFAM" id="SSF54098">
    <property type="entry name" value="Prion-like"/>
    <property type="match status" value="1"/>
</dbReference>
<keyword evidence="12" id="KW-1015">Disulfide bond</keyword>
<keyword evidence="11 16" id="KW-0472">Membrane</keyword>
<dbReference type="PANTHER" id="PTHR15506">
    <property type="entry name" value="DOPPEL PRION"/>
    <property type="match status" value="1"/>
</dbReference>
<keyword evidence="13" id="KW-0325">Glycoprotein</keyword>
<feature type="compositionally biased region" description="Low complexity" evidence="15">
    <location>
        <begin position="96"/>
        <end position="107"/>
    </location>
</feature>
<evidence type="ECO:0000256" key="5">
    <source>
        <dbReference type="ARBA" id="ARBA00022678"/>
    </source>
</evidence>
<comment type="caution">
    <text evidence="18">The sequence shown here is derived from an EMBL/GenBank/DDBJ whole genome shotgun (WGS) entry which is preliminary data.</text>
</comment>
<keyword evidence="19" id="KW-1185">Reference proteome</keyword>
<keyword evidence="10" id="KW-0034">Amyloid</keyword>
<keyword evidence="3" id="KW-1003">Cell membrane</keyword>
<feature type="region of interest" description="Disordered" evidence="15">
    <location>
        <begin position="52"/>
        <end position="107"/>
    </location>
</feature>
<keyword evidence="16" id="KW-0812">Transmembrane</keyword>
<name>A0ABN9MSV6_9NEOB</name>
<evidence type="ECO:0000256" key="4">
    <source>
        <dbReference type="ARBA" id="ARBA00022622"/>
    </source>
</evidence>
<feature type="transmembrane region" description="Helical" evidence="16">
    <location>
        <begin position="133"/>
        <end position="152"/>
    </location>
</feature>
<evidence type="ECO:0000256" key="8">
    <source>
        <dbReference type="ARBA" id="ARBA00022737"/>
    </source>
</evidence>
<proteinExistence type="inferred from homology"/>
<dbReference type="Gene3D" id="1.10.790.10">
    <property type="entry name" value="Prion/Doppel protein, beta-ribbon domain"/>
    <property type="match status" value="1"/>
</dbReference>
<evidence type="ECO:0000256" key="12">
    <source>
        <dbReference type="ARBA" id="ARBA00023157"/>
    </source>
</evidence>
<evidence type="ECO:0000256" key="1">
    <source>
        <dbReference type="ARBA" id="ARBA00004609"/>
    </source>
</evidence>
<evidence type="ECO:0000256" key="3">
    <source>
        <dbReference type="ARBA" id="ARBA00022475"/>
    </source>
</evidence>
<keyword evidence="4" id="KW-0336">GPI-anchor</keyword>
<keyword evidence="8" id="KW-0677">Repeat</keyword>
<keyword evidence="5" id="KW-0640">Prion</keyword>
<evidence type="ECO:0000256" key="7">
    <source>
        <dbReference type="ARBA" id="ARBA00022729"/>
    </source>
</evidence>
<keyword evidence="7" id="KW-0732">Signal</keyword>
<dbReference type="Proteomes" id="UP001176940">
    <property type="component" value="Unassembled WGS sequence"/>
</dbReference>
<gene>
    <name evidence="18" type="ORF">RIMI_LOCUS23232070</name>
</gene>
<dbReference type="SMART" id="SM00157">
    <property type="entry name" value="PRP"/>
    <property type="match status" value="1"/>
</dbReference>
<dbReference type="PANTHER" id="PTHR15506:SF2">
    <property type="entry name" value="MAJOR PRION PROTEIN"/>
    <property type="match status" value="1"/>
</dbReference>
<keyword evidence="14" id="KW-0449">Lipoprotein</keyword>
<evidence type="ECO:0000259" key="17">
    <source>
        <dbReference type="Pfam" id="PF00377"/>
    </source>
</evidence>
<evidence type="ECO:0000256" key="16">
    <source>
        <dbReference type="SAM" id="Phobius"/>
    </source>
</evidence>
<feature type="transmembrane region" description="Helical" evidence="16">
    <location>
        <begin position="31"/>
        <end position="48"/>
    </location>
</feature>
<evidence type="ECO:0000313" key="19">
    <source>
        <dbReference type="Proteomes" id="UP001176940"/>
    </source>
</evidence>
<evidence type="ECO:0000256" key="6">
    <source>
        <dbReference type="ARBA" id="ARBA00022723"/>
    </source>
</evidence>
<dbReference type="InterPro" id="IPR036924">
    <property type="entry name" value="Prion/Doppel_b-ribbon_dom_sf"/>
</dbReference>
<protein>
    <recommendedName>
        <fullName evidence="17">Prion/Doppel protein beta-ribbon domain-containing protein</fullName>
    </recommendedName>
</protein>
<keyword evidence="16" id="KW-1133">Transmembrane helix</keyword>
<evidence type="ECO:0000256" key="9">
    <source>
        <dbReference type="ARBA" id="ARBA00023008"/>
    </source>
</evidence>
<evidence type="ECO:0000256" key="14">
    <source>
        <dbReference type="ARBA" id="ARBA00023288"/>
    </source>
</evidence>
<feature type="transmembrane region" description="Helical" evidence="16">
    <location>
        <begin position="258"/>
        <end position="278"/>
    </location>
</feature>
<feature type="domain" description="Prion/Doppel protein beta-ribbon" evidence="17">
    <location>
        <begin position="153"/>
        <end position="277"/>
    </location>
</feature>
<dbReference type="InterPro" id="IPR022416">
    <property type="entry name" value="Prion/Doppel_prot_b-ribbon_dom"/>
</dbReference>
<organism evidence="18 19">
    <name type="scientific">Ranitomeya imitator</name>
    <name type="common">mimic poison frog</name>
    <dbReference type="NCBI Taxonomy" id="111125"/>
    <lineage>
        <taxon>Eukaryota</taxon>
        <taxon>Metazoa</taxon>
        <taxon>Chordata</taxon>
        <taxon>Craniata</taxon>
        <taxon>Vertebrata</taxon>
        <taxon>Euteleostomi</taxon>
        <taxon>Amphibia</taxon>
        <taxon>Batrachia</taxon>
        <taxon>Anura</taxon>
        <taxon>Neobatrachia</taxon>
        <taxon>Hyloidea</taxon>
        <taxon>Dendrobatidae</taxon>
        <taxon>Dendrobatinae</taxon>
        <taxon>Ranitomeya</taxon>
    </lineage>
</organism>
<evidence type="ECO:0000256" key="13">
    <source>
        <dbReference type="ARBA" id="ARBA00023180"/>
    </source>
</evidence>